<sequence>MTTNASELHVSATEPSTDGSPVHVLYVDDDHDLVDLVTLFLESQNETISVTGVTTAEDALTVLDEQDIDCIVSDYQMPEQNGLQLLEQIREGRFDLPFILYTGHGSEEIAGEAIAKGVTEYMQKESGSEQYAVLANRILLSVQRHRANQLAEAERGRFAAVFERSSDAMILANNDGEYLRVNPTATRLFGRPESALLGKKPSDFTSEHFDFDTAWNSFLRTSEERGLFAVERPDGSIRIAEYVANTNVLPGVHLSVLRDVTEQYESKQQLFFEKERLKEFASVLSHDLKNPVQLASGHLELLQSDIDSASARESLEIAMEAVERIGLVIDDVLTMSNADGEGELLTTVEFSEVAETVWKRVRQGTSEATIEPGITIEADPVRLERLLTNLFRNAIEHGGTAVQIRVGRLADDAGFFIEDDGPGIPEDERQNVFSWGYSTKSGGSGIGLASIGQIVEAHEWDLSIVEGTEGGARFEIRL</sequence>
<proteinExistence type="predicted"/>
<dbReference type="SMART" id="SM00388">
    <property type="entry name" value="HisKA"/>
    <property type="match status" value="1"/>
</dbReference>
<dbReference type="SMART" id="SM00448">
    <property type="entry name" value="REC"/>
    <property type="match status" value="1"/>
</dbReference>
<evidence type="ECO:0000256" key="1">
    <source>
        <dbReference type="ARBA" id="ARBA00022553"/>
    </source>
</evidence>
<dbReference type="SUPFAM" id="SSF55785">
    <property type="entry name" value="PYP-like sensor domain (PAS domain)"/>
    <property type="match status" value="1"/>
</dbReference>
<dbReference type="PROSITE" id="PS50112">
    <property type="entry name" value="PAS"/>
    <property type="match status" value="1"/>
</dbReference>
<dbReference type="SUPFAM" id="SSF52172">
    <property type="entry name" value="CheY-like"/>
    <property type="match status" value="1"/>
</dbReference>
<dbReference type="PANTHER" id="PTHR43547">
    <property type="entry name" value="TWO-COMPONENT HISTIDINE KINASE"/>
    <property type="match status" value="1"/>
</dbReference>
<evidence type="ECO:0000313" key="8">
    <source>
        <dbReference type="Proteomes" id="UP000011612"/>
    </source>
</evidence>
<dbReference type="InterPro" id="IPR003594">
    <property type="entry name" value="HATPase_dom"/>
</dbReference>
<keyword evidence="7" id="KW-0808">Transferase</keyword>
<feature type="domain" description="Histidine kinase" evidence="4">
    <location>
        <begin position="283"/>
        <end position="478"/>
    </location>
</feature>
<dbReference type="InterPro" id="IPR003661">
    <property type="entry name" value="HisK_dim/P_dom"/>
</dbReference>
<dbReference type="Pfam" id="PF13188">
    <property type="entry name" value="PAS_8"/>
    <property type="match status" value="1"/>
</dbReference>
<feature type="domain" description="PAS" evidence="6">
    <location>
        <begin position="154"/>
        <end position="199"/>
    </location>
</feature>
<dbReference type="STRING" id="1230453.C453_07923"/>
<keyword evidence="8" id="KW-1185">Reference proteome</keyword>
<protein>
    <submittedName>
        <fullName evidence="7">Multi-sensor signal transduction histidine kinase</fullName>
    </submittedName>
</protein>
<dbReference type="InterPro" id="IPR011006">
    <property type="entry name" value="CheY-like_superfamily"/>
</dbReference>
<dbReference type="InterPro" id="IPR036097">
    <property type="entry name" value="HisK_dim/P_sf"/>
</dbReference>
<feature type="domain" description="Response regulatory" evidence="5">
    <location>
        <begin position="23"/>
        <end position="139"/>
    </location>
</feature>
<dbReference type="CDD" id="cd00075">
    <property type="entry name" value="HATPase"/>
    <property type="match status" value="1"/>
</dbReference>
<dbReference type="OrthoDB" id="8127at2157"/>
<reference evidence="7 8" key="1">
    <citation type="journal article" date="2014" name="PLoS Genet.">
        <title>Phylogenetically driven sequencing of extremely halophilic archaea reveals strategies for static and dynamic osmo-response.</title>
        <authorList>
            <person name="Becker E.A."/>
            <person name="Seitzer P.M."/>
            <person name="Tritt A."/>
            <person name="Larsen D."/>
            <person name="Krusor M."/>
            <person name="Yao A.I."/>
            <person name="Wu D."/>
            <person name="Madern D."/>
            <person name="Eisen J.A."/>
            <person name="Darling A.E."/>
            <person name="Facciotti M.T."/>
        </authorList>
    </citation>
    <scope>NUCLEOTIDE SEQUENCE [LARGE SCALE GENOMIC DNA]</scope>
    <source>
        <strain evidence="7 8">ATCC BAA-1513</strain>
    </source>
</reference>
<comment type="caution">
    <text evidence="7">The sequence shown here is derived from an EMBL/GenBank/DDBJ whole genome shotgun (WGS) entry which is preliminary data.</text>
</comment>
<dbReference type="InterPro" id="IPR005467">
    <property type="entry name" value="His_kinase_dom"/>
</dbReference>
<dbReference type="GO" id="GO:0000155">
    <property type="term" value="F:phosphorelay sensor kinase activity"/>
    <property type="evidence" value="ECO:0007669"/>
    <property type="project" value="InterPro"/>
</dbReference>
<dbReference type="Gene3D" id="3.30.565.10">
    <property type="entry name" value="Histidine kinase-like ATPase, C-terminal domain"/>
    <property type="match status" value="1"/>
</dbReference>
<organism evidence="7 8">
    <name type="scientific">Haloferax elongans ATCC BAA-1513</name>
    <dbReference type="NCBI Taxonomy" id="1230453"/>
    <lineage>
        <taxon>Archaea</taxon>
        <taxon>Methanobacteriati</taxon>
        <taxon>Methanobacteriota</taxon>
        <taxon>Stenosarchaea group</taxon>
        <taxon>Halobacteria</taxon>
        <taxon>Halobacteriales</taxon>
        <taxon>Haloferacaceae</taxon>
        <taxon>Haloferax</taxon>
    </lineage>
</organism>
<dbReference type="PANTHER" id="PTHR43547:SF2">
    <property type="entry name" value="HYBRID SIGNAL TRANSDUCTION HISTIDINE KINASE C"/>
    <property type="match status" value="1"/>
</dbReference>
<dbReference type="AlphaFoldDB" id="M0HMK0"/>
<name>M0HMK0_HALEO</name>
<dbReference type="CDD" id="cd00130">
    <property type="entry name" value="PAS"/>
    <property type="match status" value="1"/>
</dbReference>
<dbReference type="InterPro" id="IPR036890">
    <property type="entry name" value="HATPase_C_sf"/>
</dbReference>
<dbReference type="Gene3D" id="1.10.287.130">
    <property type="match status" value="1"/>
</dbReference>
<feature type="modified residue" description="4-aspartylphosphate" evidence="2">
    <location>
        <position position="74"/>
    </location>
</feature>
<feature type="region of interest" description="Disordered" evidence="3">
    <location>
        <begin position="1"/>
        <end position="21"/>
    </location>
</feature>
<dbReference type="PROSITE" id="PS50110">
    <property type="entry name" value="RESPONSE_REGULATORY"/>
    <property type="match status" value="1"/>
</dbReference>
<evidence type="ECO:0000256" key="3">
    <source>
        <dbReference type="SAM" id="MobiDB-lite"/>
    </source>
</evidence>
<dbReference type="InterPro" id="IPR001789">
    <property type="entry name" value="Sig_transdc_resp-reg_receiver"/>
</dbReference>
<gene>
    <name evidence="7" type="ORF">C453_07923</name>
</gene>
<evidence type="ECO:0000259" key="6">
    <source>
        <dbReference type="PROSITE" id="PS50112"/>
    </source>
</evidence>
<dbReference type="InterPro" id="IPR035965">
    <property type="entry name" value="PAS-like_dom_sf"/>
</dbReference>
<dbReference type="Gene3D" id="3.30.450.20">
    <property type="entry name" value="PAS domain"/>
    <property type="match status" value="1"/>
</dbReference>
<dbReference type="Pfam" id="PF00072">
    <property type="entry name" value="Response_reg"/>
    <property type="match status" value="1"/>
</dbReference>
<evidence type="ECO:0000259" key="5">
    <source>
        <dbReference type="PROSITE" id="PS50110"/>
    </source>
</evidence>
<accession>M0HMK0</accession>
<dbReference type="Pfam" id="PF00512">
    <property type="entry name" value="HisKA"/>
    <property type="match status" value="1"/>
</dbReference>
<dbReference type="Gene3D" id="3.40.50.2300">
    <property type="match status" value="1"/>
</dbReference>
<evidence type="ECO:0000259" key="4">
    <source>
        <dbReference type="PROSITE" id="PS50109"/>
    </source>
</evidence>
<evidence type="ECO:0000256" key="2">
    <source>
        <dbReference type="PROSITE-ProRule" id="PRU00169"/>
    </source>
</evidence>
<dbReference type="EMBL" id="AOLK01000015">
    <property type="protein sequence ID" value="ELZ85726.1"/>
    <property type="molecule type" value="Genomic_DNA"/>
</dbReference>
<dbReference type="CDD" id="cd00082">
    <property type="entry name" value="HisKA"/>
    <property type="match status" value="1"/>
</dbReference>
<dbReference type="CDD" id="cd00156">
    <property type="entry name" value="REC"/>
    <property type="match status" value="1"/>
</dbReference>
<dbReference type="PRINTS" id="PR00344">
    <property type="entry name" value="BCTRLSENSOR"/>
</dbReference>
<dbReference type="SMART" id="SM00387">
    <property type="entry name" value="HATPase_c"/>
    <property type="match status" value="1"/>
</dbReference>
<dbReference type="SUPFAM" id="SSF55874">
    <property type="entry name" value="ATPase domain of HSP90 chaperone/DNA topoisomerase II/histidine kinase"/>
    <property type="match status" value="1"/>
</dbReference>
<keyword evidence="1 2" id="KW-0597">Phosphoprotein</keyword>
<keyword evidence="7" id="KW-0418">Kinase</keyword>
<dbReference type="PROSITE" id="PS50109">
    <property type="entry name" value="HIS_KIN"/>
    <property type="match status" value="1"/>
</dbReference>
<dbReference type="SMART" id="SM00091">
    <property type="entry name" value="PAS"/>
    <property type="match status" value="1"/>
</dbReference>
<dbReference type="Pfam" id="PF02518">
    <property type="entry name" value="HATPase_c"/>
    <property type="match status" value="1"/>
</dbReference>
<dbReference type="NCBIfam" id="TIGR00229">
    <property type="entry name" value="sensory_box"/>
    <property type="match status" value="1"/>
</dbReference>
<dbReference type="PATRIC" id="fig|1230453.4.peg.1541"/>
<dbReference type="InterPro" id="IPR004358">
    <property type="entry name" value="Sig_transdc_His_kin-like_C"/>
</dbReference>
<dbReference type="SUPFAM" id="SSF47384">
    <property type="entry name" value="Homodimeric domain of signal transducing histidine kinase"/>
    <property type="match status" value="1"/>
</dbReference>
<dbReference type="Proteomes" id="UP000011612">
    <property type="component" value="Unassembled WGS sequence"/>
</dbReference>
<dbReference type="RefSeq" id="WP_008323727.1">
    <property type="nucleotide sequence ID" value="NZ_AOLK01000015.1"/>
</dbReference>
<dbReference type="InterPro" id="IPR000014">
    <property type="entry name" value="PAS"/>
</dbReference>
<evidence type="ECO:0000313" key="7">
    <source>
        <dbReference type="EMBL" id="ELZ85726.1"/>
    </source>
</evidence>